<reference evidence="1" key="1">
    <citation type="submission" date="2020-08" db="EMBL/GenBank/DDBJ databases">
        <title>Genome public.</title>
        <authorList>
            <person name="Liu C."/>
            <person name="Sun Q."/>
        </authorList>
    </citation>
    <scope>NUCLEOTIDE SEQUENCE</scope>
    <source>
        <strain evidence="1">NSJ-15</strain>
    </source>
</reference>
<evidence type="ECO:0000313" key="1">
    <source>
        <dbReference type="EMBL" id="MBC8611147.1"/>
    </source>
</evidence>
<dbReference type="EMBL" id="JACRTL010000004">
    <property type="protein sequence ID" value="MBC8611147.1"/>
    <property type="molecule type" value="Genomic_DNA"/>
</dbReference>
<accession>A0A8J6PFY0</accession>
<keyword evidence="2" id="KW-1185">Reference proteome</keyword>
<evidence type="ECO:0000313" key="2">
    <source>
        <dbReference type="Proteomes" id="UP000632659"/>
    </source>
</evidence>
<dbReference type="AlphaFoldDB" id="A0A8J6PFY0"/>
<comment type="caution">
    <text evidence="1">The sequence shown here is derived from an EMBL/GenBank/DDBJ whole genome shotgun (WGS) entry which is preliminary data.</text>
</comment>
<organism evidence="1 2">
    <name type="scientific">Massiliimalia timonensis</name>
    <dbReference type="NCBI Taxonomy" id="1987501"/>
    <lineage>
        <taxon>Bacteria</taxon>
        <taxon>Bacillati</taxon>
        <taxon>Bacillota</taxon>
        <taxon>Clostridia</taxon>
        <taxon>Eubacteriales</taxon>
        <taxon>Oscillospiraceae</taxon>
        <taxon>Massiliimalia</taxon>
    </lineage>
</organism>
<proteinExistence type="predicted"/>
<name>A0A8J6PFY0_9FIRM</name>
<dbReference type="RefSeq" id="WP_178085799.1">
    <property type="nucleotide sequence ID" value="NZ_JACRTL010000004.1"/>
</dbReference>
<protein>
    <submittedName>
        <fullName evidence="1">Uncharacterized protein</fullName>
    </submittedName>
</protein>
<dbReference type="Proteomes" id="UP000632659">
    <property type="component" value="Unassembled WGS sequence"/>
</dbReference>
<gene>
    <name evidence="1" type="ORF">H8702_08475</name>
</gene>
<sequence>MPDNNFAAQGNCGNFKEAVCINAGRIYDSCSDKDCIDHLRVYFPDTAQAKIEEASSVKCRNVQVIDVLMDVESVPFNKGFYSVDMTFYFAVQLDVFQLPCLTPTAVDGLATFNKKVILYGSEGNVNVFTSDTSSSCNPGCNYGKDVTPRATVQVVQPICLSCKLLDCCPPRDCAISIPMAVAGKFDGCFRPMETTRVVEVTLGVFSIVSLERIVQMMIPVYDFSIPDKECVQTNDDPCELFKRIKFPVNEFFPPRLNEDDCEVEDDDSCGCN</sequence>